<feature type="domain" description="Serine aminopeptidase S33" evidence="1">
    <location>
        <begin position="64"/>
        <end position="302"/>
    </location>
</feature>
<evidence type="ECO:0000259" key="1">
    <source>
        <dbReference type="Pfam" id="PF12146"/>
    </source>
</evidence>
<keyword evidence="3" id="KW-1185">Reference proteome</keyword>
<comment type="caution">
    <text evidence="2">The sequence shown here is derived from an EMBL/GenBank/DDBJ whole genome shotgun (WGS) entry which is preliminary data.</text>
</comment>
<proteinExistence type="predicted"/>
<accession>A0ABT0GNG2</accession>
<evidence type="ECO:0000313" key="2">
    <source>
        <dbReference type="EMBL" id="MCK7610957.1"/>
    </source>
</evidence>
<dbReference type="Gene3D" id="3.40.50.1820">
    <property type="entry name" value="alpha/beta hydrolase"/>
    <property type="match status" value="1"/>
</dbReference>
<dbReference type="EMBL" id="JALNMJ010000001">
    <property type="protein sequence ID" value="MCK7610957.1"/>
    <property type="molecule type" value="Genomic_DNA"/>
</dbReference>
<dbReference type="SUPFAM" id="SSF53474">
    <property type="entry name" value="alpha/beta-Hydrolases"/>
    <property type="match status" value="1"/>
</dbReference>
<evidence type="ECO:0000313" key="3">
    <source>
        <dbReference type="Proteomes" id="UP001431221"/>
    </source>
</evidence>
<protein>
    <submittedName>
        <fullName evidence="2">Lysophospholipase</fullName>
    </submittedName>
</protein>
<name>A0ABT0GNG2_9HYPH</name>
<dbReference type="InterPro" id="IPR022742">
    <property type="entry name" value="Hydrolase_4"/>
</dbReference>
<dbReference type="RefSeq" id="WP_248150128.1">
    <property type="nucleotide sequence ID" value="NZ_JALNMJ010000001.1"/>
</dbReference>
<dbReference type="InterPro" id="IPR053145">
    <property type="entry name" value="AB_hydrolase_Est10"/>
</dbReference>
<dbReference type="PANTHER" id="PTHR43265:SF1">
    <property type="entry name" value="ESTERASE ESTD"/>
    <property type="match status" value="1"/>
</dbReference>
<reference evidence="2" key="1">
    <citation type="submission" date="2022-04" db="EMBL/GenBank/DDBJ databases">
        <title>Roseibium sp. CAU 1639 isolated from mud.</title>
        <authorList>
            <person name="Kim W."/>
        </authorList>
    </citation>
    <scope>NUCLEOTIDE SEQUENCE</scope>
    <source>
        <strain evidence="2">CAU 1639</strain>
    </source>
</reference>
<dbReference type="Proteomes" id="UP001431221">
    <property type="component" value="Unassembled WGS sequence"/>
</dbReference>
<gene>
    <name evidence="2" type="ORF">M0H32_02190</name>
</gene>
<dbReference type="InterPro" id="IPR029058">
    <property type="entry name" value="AB_hydrolase_fold"/>
</dbReference>
<dbReference type="Pfam" id="PF12146">
    <property type="entry name" value="Hydrolase_4"/>
    <property type="match status" value="1"/>
</dbReference>
<sequence>MKRRRVLVWTGTTILVVLALLLLAFLGLRDFDFSEYRTRPLSFFFGDATVAGTLHLPEADNPPVVLLVHGDGPADRYSGGGYMPLISELLDNGIAVYSWDKPGVGESSGDWLSFSMEDRAGLAAAALDAVKAQPEFQSSRTGFVGFSQGGWVVPILAEAPAEADFFVIIGGAVNWLHQGRYYTKRRLELAGADIKTIEATLADDDAGNEKLLSDGYTYEAYLADHSNGAPMSEARFAFVRKNAHADSSASLQRISAPVLTLHGSGDLNVDPAYNSDRYREILGGRNDANRNLVIEGGSHALLRTALFNQQTAGDMPAWSKLAFALLGRKAYAPGALDTLTSWILDRAGQAG</sequence>
<dbReference type="PANTHER" id="PTHR43265">
    <property type="entry name" value="ESTERASE ESTD"/>
    <property type="match status" value="1"/>
</dbReference>
<organism evidence="2 3">
    <name type="scientific">Roseibium sediminicola</name>
    <dbReference type="NCBI Taxonomy" id="2933272"/>
    <lineage>
        <taxon>Bacteria</taxon>
        <taxon>Pseudomonadati</taxon>
        <taxon>Pseudomonadota</taxon>
        <taxon>Alphaproteobacteria</taxon>
        <taxon>Hyphomicrobiales</taxon>
        <taxon>Stappiaceae</taxon>
        <taxon>Roseibium</taxon>
    </lineage>
</organism>